<evidence type="ECO:0000313" key="3">
    <source>
        <dbReference type="Proteomes" id="UP001160334"/>
    </source>
</evidence>
<keyword evidence="3" id="KW-1185">Reference proteome</keyword>
<accession>A0ABT6M4W2</accession>
<reference evidence="2 3" key="1">
    <citation type="submission" date="2023-04" db="EMBL/GenBank/DDBJ databases">
        <title>Forest soil microbial communities from Buena Vista Peninsula, Colon Province, Panama.</title>
        <authorList>
            <person name="Bouskill N."/>
        </authorList>
    </citation>
    <scope>NUCLEOTIDE SEQUENCE [LARGE SCALE GENOMIC DNA]</scope>
    <source>
        <strain evidence="2 3">CFH S0262</strain>
    </source>
</reference>
<dbReference type="Proteomes" id="UP001160334">
    <property type="component" value="Unassembled WGS sequence"/>
</dbReference>
<dbReference type="EMBL" id="JARXVC010000001">
    <property type="protein sequence ID" value="MDH6279325.1"/>
    <property type="molecule type" value="Genomic_DNA"/>
</dbReference>
<sequence>MRRVLELAACGAAVAAIASVSAGPAFAAEMLMKPNGTYTVGVDIEPGRYEWSGIQYRDQLTGEMQQCKWERIGHGPDGKLVTRATGTGFGVILDGLVIARDDVAFVTTDCNGWKRVGDAPELPAPGSLGFLGS</sequence>
<proteinExistence type="predicted"/>
<feature type="chain" id="PRO_5047216828" evidence="1">
    <location>
        <begin position="28"/>
        <end position="133"/>
    </location>
</feature>
<organism evidence="2 3">
    <name type="scientific">Prescottella agglutinans</name>
    <dbReference type="NCBI Taxonomy" id="1644129"/>
    <lineage>
        <taxon>Bacteria</taxon>
        <taxon>Bacillati</taxon>
        <taxon>Actinomycetota</taxon>
        <taxon>Actinomycetes</taxon>
        <taxon>Mycobacteriales</taxon>
        <taxon>Nocardiaceae</taxon>
        <taxon>Prescottella</taxon>
    </lineage>
</organism>
<name>A0ABT6M4W2_9NOCA</name>
<comment type="caution">
    <text evidence="2">The sequence shown here is derived from an EMBL/GenBank/DDBJ whole genome shotgun (WGS) entry which is preliminary data.</text>
</comment>
<protein>
    <submittedName>
        <fullName evidence="2">Uncharacterized protein</fullName>
    </submittedName>
</protein>
<keyword evidence="1" id="KW-0732">Signal</keyword>
<evidence type="ECO:0000313" key="2">
    <source>
        <dbReference type="EMBL" id="MDH6279325.1"/>
    </source>
</evidence>
<feature type="signal peptide" evidence="1">
    <location>
        <begin position="1"/>
        <end position="27"/>
    </location>
</feature>
<gene>
    <name evidence="2" type="ORF">M2280_000530</name>
</gene>
<evidence type="ECO:0000256" key="1">
    <source>
        <dbReference type="SAM" id="SignalP"/>
    </source>
</evidence>